<dbReference type="GeneID" id="59341762"/>
<dbReference type="Gene3D" id="3.30.70.330">
    <property type="match status" value="1"/>
</dbReference>
<proteinExistence type="predicted"/>
<evidence type="ECO:0000256" key="4">
    <source>
        <dbReference type="PROSITE-ProRule" id="PRU00176"/>
    </source>
</evidence>
<feature type="compositionally biased region" description="Basic and acidic residues" evidence="5">
    <location>
        <begin position="33"/>
        <end position="42"/>
    </location>
</feature>
<dbReference type="SMART" id="SM00360">
    <property type="entry name" value="RRM"/>
    <property type="match status" value="1"/>
</dbReference>
<evidence type="ECO:0000313" key="8">
    <source>
        <dbReference type="Proteomes" id="UP000636479"/>
    </source>
</evidence>
<evidence type="ECO:0000256" key="2">
    <source>
        <dbReference type="ARBA" id="ARBA00022884"/>
    </source>
</evidence>
<dbReference type="Pfam" id="PF00076">
    <property type="entry name" value="RRM_1"/>
    <property type="match status" value="1"/>
</dbReference>
<dbReference type="InterPro" id="IPR000504">
    <property type="entry name" value="RRM_dom"/>
</dbReference>
<dbReference type="AlphaFoldDB" id="A0A8H6T702"/>
<dbReference type="SUPFAM" id="SSF54928">
    <property type="entry name" value="RNA-binding domain, RBD"/>
    <property type="match status" value="1"/>
</dbReference>
<keyword evidence="3" id="KW-0539">Nucleus</keyword>
<dbReference type="GO" id="GO:0003723">
    <property type="term" value="F:RNA binding"/>
    <property type="evidence" value="ECO:0007669"/>
    <property type="project" value="UniProtKB-UniRule"/>
</dbReference>
<keyword evidence="2 4" id="KW-0694">RNA-binding</keyword>
<dbReference type="OrthoDB" id="21467at2759"/>
<dbReference type="InterPro" id="IPR012677">
    <property type="entry name" value="Nucleotide-bd_a/b_plait_sf"/>
</dbReference>
<feature type="domain" description="RRM" evidence="6">
    <location>
        <begin position="338"/>
        <end position="416"/>
    </location>
</feature>
<feature type="compositionally biased region" description="Acidic residues" evidence="5">
    <location>
        <begin position="287"/>
        <end position="298"/>
    </location>
</feature>
<dbReference type="Proteomes" id="UP000636479">
    <property type="component" value="Unassembled WGS sequence"/>
</dbReference>
<dbReference type="InterPro" id="IPR035979">
    <property type="entry name" value="RBD_domain_sf"/>
</dbReference>
<feature type="region of interest" description="Disordered" evidence="5">
    <location>
        <begin position="1"/>
        <end position="298"/>
    </location>
</feature>
<gene>
    <name evidence="7" type="ORF">MIND_00236300</name>
</gene>
<feature type="compositionally biased region" description="Basic and acidic residues" evidence="5">
    <location>
        <begin position="132"/>
        <end position="141"/>
    </location>
</feature>
<evidence type="ECO:0000256" key="1">
    <source>
        <dbReference type="ARBA" id="ARBA00004604"/>
    </source>
</evidence>
<organism evidence="7 8">
    <name type="scientific">Mycena indigotica</name>
    <dbReference type="NCBI Taxonomy" id="2126181"/>
    <lineage>
        <taxon>Eukaryota</taxon>
        <taxon>Fungi</taxon>
        <taxon>Dikarya</taxon>
        <taxon>Basidiomycota</taxon>
        <taxon>Agaricomycotina</taxon>
        <taxon>Agaricomycetes</taxon>
        <taxon>Agaricomycetidae</taxon>
        <taxon>Agaricales</taxon>
        <taxon>Marasmiineae</taxon>
        <taxon>Mycenaceae</taxon>
        <taxon>Mycena</taxon>
    </lineage>
</organism>
<evidence type="ECO:0000256" key="5">
    <source>
        <dbReference type="SAM" id="MobiDB-lite"/>
    </source>
</evidence>
<keyword evidence="8" id="KW-1185">Reference proteome</keyword>
<protein>
    <submittedName>
        <fullName evidence="7">RNA-binding domain-containing protein</fullName>
    </submittedName>
</protein>
<dbReference type="GO" id="GO:0005730">
    <property type="term" value="C:nucleolus"/>
    <property type="evidence" value="ECO:0007669"/>
    <property type="project" value="UniProtKB-SubCell"/>
</dbReference>
<feature type="compositionally biased region" description="Basic and acidic residues" evidence="5">
    <location>
        <begin position="113"/>
        <end position="122"/>
    </location>
</feature>
<comment type="caution">
    <text evidence="7">The sequence shown here is derived from an EMBL/GenBank/DDBJ whole genome shotgun (WGS) entry which is preliminary data.</text>
</comment>
<evidence type="ECO:0000313" key="7">
    <source>
        <dbReference type="EMBL" id="KAF7312233.1"/>
    </source>
</evidence>
<evidence type="ECO:0000256" key="3">
    <source>
        <dbReference type="ARBA" id="ARBA00023242"/>
    </source>
</evidence>
<name>A0A8H6T702_9AGAR</name>
<reference evidence="7" key="1">
    <citation type="submission" date="2020-05" db="EMBL/GenBank/DDBJ databases">
        <title>Mycena genomes resolve the evolution of fungal bioluminescence.</title>
        <authorList>
            <person name="Tsai I.J."/>
        </authorList>
    </citation>
    <scope>NUCLEOTIDE SEQUENCE</scope>
    <source>
        <strain evidence="7">171206Taipei</strain>
    </source>
</reference>
<dbReference type="RefSeq" id="XP_037224341.1">
    <property type="nucleotide sequence ID" value="XM_037359246.1"/>
</dbReference>
<dbReference type="CDD" id="cd12307">
    <property type="entry name" value="RRM_NIFK_like"/>
    <property type="match status" value="1"/>
</dbReference>
<dbReference type="PROSITE" id="PS50102">
    <property type="entry name" value="RRM"/>
    <property type="match status" value="1"/>
</dbReference>
<accession>A0A8H6T702</accession>
<dbReference type="EMBL" id="JACAZF010000002">
    <property type="protein sequence ID" value="KAF7312233.1"/>
    <property type="molecule type" value="Genomic_DNA"/>
</dbReference>
<sequence length="489" mass="54250">MTSESSTTKKAKRKAVVEAVVDTEPQPVKRKKTTEDMEDAPRKKSKKEKTLAVPPEEKTPKKRKSSDVTVLPDQPSIDDEPKPSKKSKKAKGEADPEVATAVEKKDKKTKQPVVEETHEEVAPKPTRKQKREAKAAAKAEAPDVPPTIPSDVEPAPKSDKKKKKRPSGVESVGEQPSANEKVTEIETVASTSEETKVGKKRKVKPVETKPVVDVDSPQPTGTPIDSPPKPSKKAKTTVAPEAPLENSVDVTPKVKKSKEAVPIPKEPSPPPPDSEEEDDDAIHGFMTDDEDSSDEDDGYMDVEVSAADISKLPTIAKDDKTVQKKLENAKRKPAADRGVIFLGRIPHGFYEEQAKAYFSQFGNVTRLRVSRNKKTGQSKHYGFIEFDSSSVAQIVADTMDNYLLMGHILRCKLIPKDQVHPELWVGANRKWRPVPKARVARAEHNKPRTKEQQLRATDRLLKRQEERHKKLLKLGIKYDATVAGYKPQA</sequence>
<dbReference type="PANTHER" id="PTHR46754">
    <property type="entry name" value="MKI67 FHA DOMAIN-INTERACTING NUCLEOLAR PHOSPHOPROTEIN"/>
    <property type="match status" value="1"/>
</dbReference>
<comment type="subcellular location">
    <subcellularLocation>
        <location evidence="1">Nucleus</location>
        <location evidence="1">Nucleolus</location>
    </subcellularLocation>
</comment>
<evidence type="ECO:0000259" key="6">
    <source>
        <dbReference type="PROSITE" id="PS50102"/>
    </source>
</evidence>